<comment type="similarity">
    <text evidence="3 13">Belongs to the germin family.</text>
</comment>
<evidence type="ECO:0000256" key="5">
    <source>
        <dbReference type="ARBA" id="ARBA00022523"/>
    </source>
</evidence>
<evidence type="ECO:0000313" key="15">
    <source>
        <dbReference type="EMBL" id="RLN24987.1"/>
    </source>
</evidence>
<dbReference type="Pfam" id="PF00190">
    <property type="entry name" value="Cupin_1"/>
    <property type="match status" value="1"/>
</dbReference>
<evidence type="ECO:0000256" key="2">
    <source>
        <dbReference type="ARBA" id="ARBA00004271"/>
    </source>
</evidence>
<dbReference type="CDD" id="cd02241">
    <property type="entry name" value="cupin_OxOx"/>
    <property type="match status" value="1"/>
</dbReference>
<keyword evidence="5 13" id="KW-0052">Apoplast</keyword>
<dbReference type="GO" id="GO:0030145">
    <property type="term" value="F:manganese ion binding"/>
    <property type="evidence" value="ECO:0007669"/>
    <property type="project" value="UniProtKB-UniRule"/>
</dbReference>
<feature type="binding site" evidence="12">
    <location>
        <position position="176"/>
    </location>
    <ligand>
        <name>Mn(2+)</name>
        <dbReference type="ChEBI" id="CHEBI:29035"/>
    </ligand>
</feature>
<dbReference type="GO" id="GO:0048046">
    <property type="term" value="C:apoplast"/>
    <property type="evidence" value="ECO:0007669"/>
    <property type="project" value="UniProtKB-SubCell"/>
</dbReference>
<keyword evidence="6 13" id="KW-0964">Secreted</keyword>
<dbReference type="Gene3D" id="2.60.120.10">
    <property type="entry name" value="Jelly Rolls"/>
    <property type="match status" value="1"/>
</dbReference>
<proteinExistence type="inferred from homology"/>
<keyword evidence="9" id="KW-1015">Disulfide bond</keyword>
<sequence length="241" mass="25280">MADGLGPPHTHTMCPFLPLLPRPAPCTNECDPIRRSQPPRGCDAPRHGRGSDAGACVCICAELKVNGFPCKANATADDFFSSVLAKPGATNTTMGSVVTGANVEKVPGLNTLGVSLSRIDYAPGGLNPPHTHPRATELVFVLYGTLDVGFVTTANKLVARTISQGDVFAFPRGLVHFQRNAGDEPTAVISAFNSQLPGTQSVAMTLFGASPEVPDEVLAKAFQIGAEEVDKIKAKFAPKKS</sequence>
<evidence type="ECO:0000256" key="1">
    <source>
        <dbReference type="ARBA" id="ARBA00003629"/>
    </source>
</evidence>
<feature type="binding site" evidence="11">
    <location>
        <position position="127"/>
    </location>
    <ligand>
        <name>oxalate</name>
        <dbReference type="ChEBI" id="CHEBI:30623"/>
    </ligand>
</feature>
<evidence type="ECO:0000256" key="10">
    <source>
        <dbReference type="ARBA" id="ARBA00023211"/>
    </source>
</evidence>
<dbReference type="InterPro" id="IPR014710">
    <property type="entry name" value="RmlC-like_jellyroll"/>
</dbReference>
<dbReference type="Proteomes" id="UP000275267">
    <property type="component" value="Unassembled WGS sequence"/>
</dbReference>
<dbReference type="GO" id="GO:0009506">
    <property type="term" value="C:plasmodesma"/>
    <property type="evidence" value="ECO:0007669"/>
    <property type="project" value="UniProtKB-ARBA"/>
</dbReference>
<dbReference type="STRING" id="4540.A0A3L6STK6"/>
<evidence type="ECO:0000256" key="11">
    <source>
        <dbReference type="PIRSR" id="PIRSR601929-1"/>
    </source>
</evidence>
<organism evidence="15 16">
    <name type="scientific">Panicum miliaceum</name>
    <name type="common">Proso millet</name>
    <name type="synonym">Broomcorn millet</name>
    <dbReference type="NCBI Taxonomy" id="4540"/>
    <lineage>
        <taxon>Eukaryota</taxon>
        <taxon>Viridiplantae</taxon>
        <taxon>Streptophyta</taxon>
        <taxon>Embryophyta</taxon>
        <taxon>Tracheophyta</taxon>
        <taxon>Spermatophyta</taxon>
        <taxon>Magnoliopsida</taxon>
        <taxon>Liliopsida</taxon>
        <taxon>Poales</taxon>
        <taxon>Poaceae</taxon>
        <taxon>PACMAD clade</taxon>
        <taxon>Panicoideae</taxon>
        <taxon>Panicodae</taxon>
        <taxon>Paniceae</taxon>
        <taxon>Panicinae</taxon>
        <taxon>Panicum</taxon>
        <taxon>Panicum sect. Panicum</taxon>
    </lineage>
</organism>
<keyword evidence="8" id="KW-0732">Signal</keyword>
<evidence type="ECO:0000256" key="7">
    <source>
        <dbReference type="ARBA" id="ARBA00022723"/>
    </source>
</evidence>
<dbReference type="EMBL" id="PQIB02000004">
    <property type="protein sequence ID" value="RLN24987.1"/>
    <property type="molecule type" value="Genomic_DNA"/>
</dbReference>
<evidence type="ECO:0000256" key="3">
    <source>
        <dbReference type="ARBA" id="ARBA00007456"/>
    </source>
</evidence>
<dbReference type="SMART" id="SM00835">
    <property type="entry name" value="Cupin_1"/>
    <property type="match status" value="1"/>
</dbReference>
<feature type="domain" description="Cupin type-1" evidence="14">
    <location>
        <begin position="82"/>
        <end position="230"/>
    </location>
</feature>
<dbReference type="OrthoDB" id="1921208at2759"/>
<comment type="subcellular location">
    <subcellularLocation>
        <location evidence="2 13">Secreted</location>
        <location evidence="2 13">Extracellular space</location>
        <location evidence="2 13">Apoplast</location>
    </subcellularLocation>
</comment>
<dbReference type="SUPFAM" id="SSF51182">
    <property type="entry name" value="RmlC-like cupins"/>
    <property type="match status" value="1"/>
</dbReference>
<accession>A0A3L6STK6</accession>
<keyword evidence="16" id="KW-1185">Reference proteome</keyword>
<feature type="binding site" evidence="12">
    <location>
        <position position="132"/>
    </location>
    <ligand>
        <name>Mn(2+)</name>
        <dbReference type="ChEBI" id="CHEBI:29035"/>
    </ligand>
</feature>
<comment type="function">
    <text evidence="1">May play a role in plant defense. Probably has no oxalate oxidase activity even if the active site is conserved.</text>
</comment>
<evidence type="ECO:0000256" key="8">
    <source>
        <dbReference type="ARBA" id="ARBA00022729"/>
    </source>
</evidence>
<keyword evidence="7 11" id="KW-0479">Metal-binding</keyword>
<gene>
    <name evidence="15" type="ORF">C2845_PM07G04790</name>
</gene>
<dbReference type="InterPro" id="IPR019780">
    <property type="entry name" value="Germin_Mn-BS"/>
</dbReference>
<keyword evidence="10 11" id="KW-0464">Manganese</keyword>
<evidence type="ECO:0000259" key="14">
    <source>
        <dbReference type="SMART" id="SM00835"/>
    </source>
</evidence>
<evidence type="ECO:0000256" key="13">
    <source>
        <dbReference type="RuleBase" id="RU366015"/>
    </source>
</evidence>
<feature type="binding site" evidence="12">
    <location>
        <position position="130"/>
    </location>
    <ligand>
        <name>Mn(2+)</name>
        <dbReference type="ChEBI" id="CHEBI:29035"/>
    </ligand>
</feature>
<dbReference type="InterPro" id="IPR006045">
    <property type="entry name" value="Cupin_1"/>
</dbReference>
<dbReference type="FunFam" id="2.60.120.10:FF:000025">
    <property type="entry name" value="germin-like protein subfamily 2 member 1"/>
    <property type="match status" value="1"/>
</dbReference>
<dbReference type="PRINTS" id="PR00325">
    <property type="entry name" value="GERMIN"/>
</dbReference>
<dbReference type="PANTHER" id="PTHR31238">
    <property type="entry name" value="GERMIN-LIKE PROTEIN SUBFAMILY 3 MEMBER 3"/>
    <property type="match status" value="1"/>
</dbReference>
<feature type="binding site" evidence="11">
    <location>
        <position position="137"/>
    </location>
    <ligand>
        <name>oxalate</name>
        <dbReference type="ChEBI" id="CHEBI:30623"/>
    </ligand>
</feature>
<dbReference type="InterPro" id="IPR001929">
    <property type="entry name" value="Germin"/>
</dbReference>
<dbReference type="InterPro" id="IPR011051">
    <property type="entry name" value="RmlC_Cupin_sf"/>
</dbReference>
<evidence type="ECO:0000256" key="4">
    <source>
        <dbReference type="ARBA" id="ARBA00011268"/>
    </source>
</evidence>
<feature type="binding site" evidence="11">
    <location>
        <position position="132"/>
    </location>
    <ligand>
        <name>oxalate</name>
        <dbReference type="ChEBI" id="CHEBI:30623"/>
    </ligand>
</feature>
<evidence type="ECO:0000313" key="16">
    <source>
        <dbReference type="Proteomes" id="UP000275267"/>
    </source>
</evidence>
<protein>
    <recommendedName>
        <fullName evidence="13">Germin-like protein</fullName>
    </recommendedName>
</protein>
<name>A0A3L6STK6_PANMI</name>
<reference evidence="16" key="1">
    <citation type="journal article" date="2019" name="Nat. Commun.">
        <title>The genome of broomcorn millet.</title>
        <authorList>
            <person name="Zou C."/>
            <person name="Miki D."/>
            <person name="Li D."/>
            <person name="Tang Q."/>
            <person name="Xiao L."/>
            <person name="Rajput S."/>
            <person name="Deng P."/>
            <person name="Jia W."/>
            <person name="Huang R."/>
            <person name="Zhang M."/>
            <person name="Sun Y."/>
            <person name="Hu J."/>
            <person name="Fu X."/>
            <person name="Schnable P.S."/>
            <person name="Li F."/>
            <person name="Zhang H."/>
            <person name="Feng B."/>
            <person name="Zhu X."/>
            <person name="Liu R."/>
            <person name="Schnable J.C."/>
            <person name="Zhu J.-K."/>
            <person name="Zhang H."/>
        </authorList>
    </citation>
    <scope>NUCLEOTIDE SEQUENCE [LARGE SCALE GENOMIC DNA]</scope>
</reference>
<dbReference type="GO" id="GO:0010497">
    <property type="term" value="P:plasmodesmata-mediated intercellular transport"/>
    <property type="evidence" value="ECO:0007669"/>
    <property type="project" value="UniProtKB-ARBA"/>
</dbReference>
<evidence type="ECO:0000256" key="9">
    <source>
        <dbReference type="ARBA" id="ARBA00023157"/>
    </source>
</evidence>
<evidence type="ECO:0000256" key="6">
    <source>
        <dbReference type="ARBA" id="ARBA00022525"/>
    </source>
</evidence>
<evidence type="ECO:0000256" key="12">
    <source>
        <dbReference type="PIRSR" id="PIRSR601929-2"/>
    </source>
</evidence>
<dbReference type="GO" id="GO:2000280">
    <property type="term" value="P:regulation of root development"/>
    <property type="evidence" value="ECO:0007669"/>
    <property type="project" value="UniProtKB-ARBA"/>
</dbReference>
<feature type="binding site" evidence="12">
    <location>
        <position position="137"/>
    </location>
    <ligand>
        <name>Mn(2+)</name>
        <dbReference type="ChEBI" id="CHEBI:29035"/>
    </ligand>
</feature>
<dbReference type="AlphaFoldDB" id="A0A3L6STK6"/>
<comment type="caution">
    <text evidence="15">The sequence shown here is derived from an EMBL/GenBank/DDBJ whole genome shotgun (WGS) entry which is preliminary data.</text>
</comment>
<dbReference type="PROSITE" id="PS00725">
    <property type="entry name" value="GERMIN"/>
    <property type="match status" value="1"/>
</dbReference>
<comment type="subunit">
    <text evidence="4">Oligomer (believed to be a pentamer but probably hexamer).</text>
</comment>